<proteinExistence type="predicted"/>
<keyword evidence="2" id="KW-1185">Reference proteome</keyword>
<sequence length="61" mass="6907">MSAYTTFEFEIYYDTIMQALVKEELTSCSFAPENRGGEGRVAGHCPAHTTQWWSVGTVQWS</sequence>
<dbReference type="Proteomes" id="UP000054538">
    <property type="component" value="Unassembled WGS sequence"/>
</dbReference>
<organism evidence="1 2">
    <name type="scientific">Paxillus rubicundulus Ve08.2h10</name>
    <dbReference type="NCBI Taxonomy" id="930991"/>
    <lineage>
        <taxon>Eukaryota</taxon>
        <taxon>Fungi</taxon>
        <taxon>Dikarya</taxon>
        <taxon>Basidiomycota</taxon>
        <taxon>Agaricomycotina</taxon>
        <taxon>Agaricomycetes</taxon>
        <taxon>Agaricomycetidae</taxon>
        <taxon>Boletales</taxon>
        <taxon>Paxilineae</taxon>
        <taxon>Paxillaceae</taxon>
        <taxon>Paxillus</taxon>
    </lineage>
</organism>
<dbReference type="AlphaFoldDB" id="A0A0D0DB87"/>
<evidence type="ECO:0000313" key="2">
    <source>
        <dbReference type="Proteomes" id="UP000054538"/>
    </source>
</evidence>
<protein>
    <submittedName>
        <fullName evidence="1">Uncharacterized protein</fullName>
    </submittedName>
</protein>
<reference evidence="1 2" key="1">
    <citation type="submission" date="2014-04" db="EMBL/GenBank/DDBJ databases">
        <authorList>
            <consortium name="DOE Joint Genome Institute"/>
            <person name="Kuo A."/>
            <person name="Kohler A."/>
            <person name="Jargeat P."/>
            <person name="Nagy L.G."/>
            <person name="Floudas D."/>
            <person name="Copeland A."/>
            <person name="Barry K.W."/>
            <person name="Cichocki N."/>
            <person name="Veneault-Fourrey C."/>
            <person name="LaButti K."/>
            <person name="Lindquist E.A."/>
            <person name="Lipzen A."/>
            <person name="Lundell T."/>
            <person name="Morin E."/>
            <person name="Murat C."/>
            <person name="Sun H."/>
            <person name="Tunlid A."/>
            <person name="Henrissat B."/>
            <person name="Grigoriev I.V."/>
            <person name="Hibbett D.S."/>
            <person name="Martin F."/>
            <person name="Nordberg H.P."/>
            <person name="Cantor M.N."/>
            <person name="Hua S.X."/>
        </authorList>
    </citation>
    <scope>NUCLEOTIDE SEQUENCE [LARGE SCALE GENOMIC DNA]</scope>
    <source>
        <strain evidence="1 2">Ve08.2h10</strain>
    </source>
</reference>
<gene>
    <name evidence="1" type="ORF">PAXRUDRAFT_834835</name>
</gene>
<dbReference type="HOGENOM" id="CLU_2923303_0_0_1"/>
<accession>A0A0D0DB87</accession>
<dbReference type="InParanoid" id="A0A0D0DB87"/>
<dbReference type="EMBL" id="KN826805">
    <property type="protein sequence ID" value="KIK77864.1"/>
    <property type="molecule type" value="Genomic_DNA"/>
</dbReference>
<evidence type="ECO:0000313" key="1">
    <source>
        <dbReference type="EMBL" id="KIK77864.1"/>
    </source>
</evidence>
<reference evidence="2" key="2">
    <citation type="submission" date="2015-01" db="EMBL/GenBank/DDBJ databases">
        <title>Evolutionary Origins and Diversification of the Mycorrhizal Mutualists.</title>
        <authorList>
            <consortium name="DOE Joint Genome Institute"/>
            <consortium name="Mycorrhizal Genomics Consortium"/>
            <person name="Kohler A."/>
            <person name="Kuo A."/>
            <person name="Nagy L.G."/>
            <person name="Floudas D."/>
            <person name="Copeland A."/>
            <person name="Barry K.W."/>
            <person name="Cichocki N."/>
            <person name="Veneault-Fourrey C."/>
            <person name="LaButti K."/>
            <person name="Lindquist E.A."/>
            <person name="Lipzen A."/>
            <person name="Lundell T."/>
            <person name="Morin E."/>
            <person name="Murat C."/>
            <person name="Riley R."/>
            <person name="Ohm R."/>
            <person name="Sun H."/>
            <person name="Tunlid A."/>
            <person name="Henrissat B."/>
            <person name="Grigoriev I.V."/>
            <person name="Hibbett D.S."/>
            <person name="Martin F."/>
        </authorList>
    </citation>
    <scope>NUCLEOTIDE SEQUENCE [LARGE SCALE GENOMIC DNA]</scope>
    <source>
        <strain evidence="2">Ve08.2h10</strain>
    </source>
</reference>
<name>A0A0D0DB87_9AGAM</name>